<evidence type="ECO:0000256" key="4">
    <source>
        <dbReference type="ARBA" id="ARBA00022475"/>
    </source>
</evidence>
<dbReference type="Pfam" id="PF01032">
    <property type="entry name" value="FecCD"/>
    <property type="match status" value="1"/>
</dbReference>
<feature type="transmembrane region" description="Helical" evidence="8">
    <location>
        <begin position="7"/>
        <end position="26"/>
    </location>
</feature>
<feature type="transmembrane region" description="Helical" evidence="8">
    <location>
        <begin position="230"/>
        <end position="257"/>
    </location>
</feature>
<accession>A0ABU2ZQE5</accession>
<feature type="transmembrane region" description="Helical" evidence="8">
    <location>
        <begin position="108"/>
        <end position="127"/>
    </location>
</feature>
<feature type="transmembrane region" description="Helical" evidence="8">
    <location>
        <begin position="38"/>
        <end position="60"/>
    </location>
</feature>
<keyword evidence="5 8" id="KW-0812">Transmembrane</keyword>
<name>A0ABU2ZQE5_9ALTE</name>
<dbReference type="Gene3D" id="1.10.3470.10">
    <property type="entry name" value="ABC transporter involved in vitamin B12 uptake, BtuC"/>
    <property type="match status" value="1"/>
</dbReference>
<proteinExistence type="inferred from homology"/>
<dbReference type="RefSeq" id="WP_311368099.1">
    <property type="nucleotide sequence ID" value="NZ_JAVRHX010000001.1"/>
</dbReference>
<keyword evidence="6 8" id="KW-1133">Transmembrane helix</keyword>
<keyword evidence="4" id="KW-1003">Cell membrane</keyword>
<dbReference type="PANTHER" id="PTHR30472">
    <property type="entry name" value="FERRIC ENTEROBACTIN TRANSPORT SYSTEM PERMEASE PROTEIN"/>
    <property type="match status" value="1"/>
</dbReference>
<evidence type="ECO:0000256" key="8">
    <source>
        <dbReference type="SAM" id="Phobius"/>
    </source>
</evidence>
<evidence type="ECO:0000256" key="2">
    <source>
        <dbReference type="ARBA" id="ARBA00007935"/>
    </source>
</evidence>
<feature type="transmembrane region" description="Helical" evidence="8">
    <location>
        <begin position="269"/>
        <end position="289"/>
    </location>
</feature>
<dbReference type="PANTHER" id="PTHR30472:SF25">
    <property type="entry name" value="ABC TRANSPORTER PERMEASE PROTEIN MJ0876-RELATED"/>
    <property type="match status" value="1"/>
</dbReference>
<keyword evidence="7 8" id="KW-0472">Membrane</keyword>
<dbReference type="CDD" id="cd06550">
    <property type="entry name" value="TM_ABC_iron-siderophores_like"/>
    <property type="match status" value="1"/>
</dbReference>
<evidence type="ECO:0000256" key="5">
    <source>
        <dbReference type="ARBA" id="ARBA00022692"/>
    </source>
</evidence>
<evidence type="ECO:0000256" key="6">
    <source>
        <dbReference type="ARBA" id="ARBA00022989"/>
    </source>
</evidence>
<evidence type="ECO:0000313" key="9">
    <source>
        <dbReference type="EMBL" id="MDT0594635.1"/>
    </source>
</evidence>
<feature type="transmembrane region" description="Helical" evidence="8">
    <location>
        <begin position="295"/>
        <end position="316"/>
    </location>
</feature>
<evidence type="ECO:0000256" key="3">
    <source>
        <dbReference type="ARBA" id="ARBA00022448"/>
    </source>
</evidence>
<dbReference type="SUPFAM" id="SSF81345">
    <property type="entry name" value="ABC transporter involved in vitamin B12 uptake, BtuC"/>
    <property type="match status" value="1"/>
</dbReference>
<feature type="transmembrane region" description="Helical" evidence="8">
    <location>
        <begin position="139"/>
        <end position="159"/>
    </location>
</feature>
<comment type="similarity">
    <text evidence="2">Belongs to the binding-protein-dependent transport system permease family. FecCD subfamily.</text>
</comment>
<comment type="subcellular location">
    <subcellularLocation>
        <location evidence="1">Cell membrane</location>
        <topology evidence="1">Multi-pass membrane protein</topology>
    </subcellularLocation>
</comment>
<protein>
    <submittedName>
        <fullName evidence="9">Iron ABC transporter permease</fullName>
    </submittedName>
</protein>
<dbReference type="InterPro" id="IPR000522">
    <property type="entry name" value="ABC_transptr_permease_BtuC"/>
</dbReference>
<dbReference type="EMBL" id="JAVRHX010000001">
    <property type="protein sequence ID" value="MDT0594635.1"/>
    <property type="molecule type" value="Genomic_DNA"/>
</dbReference>
<evidence type="ECO:0000256" key="1">
    <source>
        <dbReference type="ARBA" id="ARBA00004651"/>
    </source>
</evidence>
<dbReference type="InterPro" id="IPR037294">
    <property type="entry name" value="ABC_BtuC-like"/>
</dbReference>
<dbReference type="Proteomes" id="UP001253545">
    <property type="component" value="Unassembled WGS sequence"/>
</dbReference>
<evidence type="ECO:0000313" key="10">
    <source>
        <dbReference type="Proteomes" id="UP001253545"/>
    </source>
</evidence>
<evidence type="ECO:0000256" key="7">
    <source>
        <dbReference type="ARBA" id="ARBA00023136"/>
    </source>
</evidence>
<reference evidence="9 10" key="1">
    <citation type="submission" date="2023-09" db="EMBL/GenBank/DDBJ databases">
        <authorList>
            <person name="Rey-Velasco X."/>
        </authorList>
    </citation>
    <scope>NUCLEOTIDE SEQUENCE [LARGE SCALE GENOMIC DNA]</scope>
    <source>
        <strain evidence="9 10">P117</strain>
    </source>
</reference>
<feature type="transmembrane region" description="Helical" evidence="8">
    <location>
        <begin position="72"/>
        <end position="96"/>
    </location>
</feature>
<comment type="caution">
    <text evidence="9">The sequence shown here is derived from an EMBL/GenBank/DDBJ whole genome shotgun (WGS) entry which is preliminary data.</text>
</comment>
<keyword evidence="10" id="KW-1185">Reference proteome</keyword>
<organism evidence="9 10">
    <name type="scientific">Glaciecola petra</name>
    <dbReference type="NCBI Taxonomy" id="3075602"/>
    <lineage>
        <taxon>Bacteria</taxon>
        <taxon>Pseudomonadati</taxon>
        <taxon>Pseudomonadota</taxon>
        <taxon>Gammaproteobacteria</taxon>
        <taxon>Alteromonadales</taxon>
        <taxon>Alteromonadaceae</taxon>
        <taxon>Glaciecola</taxon>
    </lineage>
</organism>
<sequence>MPLSLRYFCVYIFVAIAYLLPSFVLGDIDTELHILKSLKLPVLLTALLVGFAIACASAALQVVLNNPLADPGIIGVSSGASLMAAIFLFLFSSLGVFTQIDIATNSMYWMPLFCFLGACVSGLLIYILAKKIGRSTSSFVLAGIAISTLFSALIAWLYLIAPPQALQSLTFWLMGSLAYTNVNSLAVVAPIIIVASLALLGLATKINALYLGTSEAVLAGIDAKALHGRVFLLVALLVGVSVSIAGSVAFLGLLVPHSIRRLHGHDNQTVLLCSGILGAIVLTLCAFLNEYLFSTHVPLSLLTASLGAPVFLYLLFSTAKR</sequence>
<feature type="transmembrane region" description="Helical" evidence="8">
    <location>
        <begin position="189"/>
        <end position="210"/>
    </location>
</feature>
<gene>
    <name evidence="9" type="ORF">RM552_07270</name>
</gene>
<keyword evidence="3" id="KW-0813">Transport</keyword>